<keyword evidence="1" id="KW-0472">Membrane</keyword>
<organism evidence="2">
    <name type="scientific">Arundo donax</name>
    <name type="common">Giant reed</name>
    <name type="synonym">Donax arundinaceus</name>
    <dbReference type="NCBI Taxonomy" id="35708"/>
    <lineage>
        <taxon>Eukaryota</taxon>
        <taxon>Viridiplantae</taxon>
        <taxon>Streptophyta</taxon>
        <taxon>Embryophyta</taxon>
        <taxon>Tracheophyta</taxon>
        <taxon>Spermatophyta</taxon>
        <taxon>Magnoliopsida</taxon>
        <taxon>Liliopsida</taxon>
        <taxon>Poales</taxon>
        <taxon>Poaceae</taxon>
        <taxon>PACMAD clade</taxon>
        <taxon>Arundinoideae</taxon>
        <taxon>Arundineae</taxon>
        <taxon>Arundo</taxon>
    </lineage>
</organism>
<proteinExistence type="predicted"/>
<keyword evidence="1" id="KW-0812">Transmembrane</keyword>
<protein>
    <submittedName>
        <fullName evidence="2">Uncharacterized protein</fullName>
    </submittedName>
</protein>
<reference evidence="2" key="1">
    <citation type="submission" date="2014-09" db="EMBL/GenBank/DDBJ databases">
        <authorList>
            <person name="Magalhaes I.L.F."/>
            <person name="Oliveira U."/>
            <person name="Santos F.R."/>
            <person name="Vidigal T.H.D.A."/>
            <person name="Brescovit A.D."/>
            <person name="Santos A.J."/>
        </authorList>
    </citation>
    <scope>NUCLEOTIDE SEQUENCE</scope>
    <source>
        <tissue evidence="2">Shoot tissue taken approximately 20 cm above the soil surface</tissue>
    </source>
</reference>
<evidence type="ECO:0000313" key="2">
    <source>
        <dbReference type="EMBL" id="JAD77371.1"/>
    </source>
</evidence>
<sequence>MYLPQKVDKFLECACAAAFLSTKKNNNISNIQLVIRKKSYYAHSIVLITELKQHKSKVVPVVCLTFSIQIFPMTVQVHFLVWDGLWRQFE</sequence>
<feature type="transmembrane region" description="Helical" evidence="1">
    <location>
        <begin position="58"/>
        <end position="81"/>
    </location>
</feature>
<evidence type="ECO:0000256" key="1">
    <source>
        <dbReference type="SAM" id="Phobius"/>
    </source>
</evidence>
<accession>A0A0A9CP39</accession>
<dbReference type="AlphaFoldDB" id="A0A0A9CP39"/>
<keyword evidence="1" id="KW-1133">Transmembrane helix</keyword>
<reference evidence="2" key="2">
    <citation type="journal article" date="2015" name="Data Brief">
        <title>Shoot transcriptome of the giant reed, Arundo donax.</title>
        <authorList>
            <person name="Barrero R.A."/>
            <person name="Guerrero F.D."/>
            <person name="Moolhuijzen P."/>
            <person name="Goolsby J.A."/>
            <person name="Tidwell J."/>
            <person name="Bellgard S.E."/>
            <person name="Bellgard M.I."/>
        </authorList>
    </citation>
    <scope>NUCLEOTIDE SEQUENCE</scope>
    <source>
        <tissue evidence="2">Shoot tissue taken approximately 20 cm above the soil surface</tissue>
    </source>
</reference>
<dbReference type="EMBL" id="GBRH01220524">
    <property type="protein sequence ID" value="JAD77371.1"/>
    <property type="molecule type" value="Transcribed_RNA"/>
</dbReference>
<name>A0A0A9CP39_ARUDO</name>